<organism evidence="2 3">
    <name type="scientific">Prosthecochloris aestuarii (strain DSM 271 / SK 413)</name>
    <dbReference type="NCBI Taxonomy" id="290512"/>
    <lineage>
        <taxon>Bacteria</taxon>
        <taxon>Pseudomonadati</taxon>
        <taxon>Chlorobiota</taxon>
        <taxon>Chlorobiia</taxon>
        <taxon>Chlorobiales</taxon>
        <taxon>Chlorobiaceae</taxon>
        <taxon>Prosthecochloris</taxon>
    </lineage>
</organism>
<keyword evidence="3" id="KW-1185">Reference proteome</keyword>
<dbReference type="GO" id="GO:0004143">
    <property type="term" value="F:ATP-dependent diacylglycerol kinase activity"/>
    <property type="evidence" value="ECO:0007669"/>
    <property type="project" value="InterPro"/>
</dbReference>
<dbReference type="Proteomes" id="UP000002725">
    <property type="component" value="Chromosome"/>
</dbReference>
<feature type="transmembrane region" description="Helical" evidence="1">
    <location>
        <begin position="166"/>
        <end position="182"/>
    </location>
</feature>
<keyword evidence="1" id="KW-1133">Transmembrane helix</keyword>
<keyword evidence="1" id="KW-0812">Transmembrane</keyword>
<feature type="transmembrane region" description="Helical" evidence="1">
    <location>
        <begin position="194"/>
        <end position="211"/>
    </location>
</feature>
<feature type="transmembrane region" description="Helical" evidence="1">
    <location>
        <begin position="45"/>
        <end position="67"/>
    </location>
</feature>
<dbReference type="EMBL" id="CP001108">
    <property type="protein sequence ID" value="ACF45509.1"/>
    <property type="molecule type" value="Genomic_DNA"/>
</dbReference>
<evidence type="ECO:0000313" key="3">
    <source>
        <dbReference type="Proteomes" id="UP000002725"/>
    </source>
</evidence>
<dbReference type="RefSeq" id="WP_012505046.1">
    <property type="nucleotide sequence ID" value="NC_011059.1"/>
</dbReference>
<dbReference type="AlphaFoldDB" id="B4S511"/>
<dbReference type="InterPro" id="IPR037997">
    <property type="entry name" value="Dgk1-like"/>
</dbReference>
<proteinExistence type="predicted"/>
<sequence>MTLSGTPENEHKPFRFEIARKIIHLSSLSIAIIYCHTSREVALMLLIPLFAGFFIVDILKNIVPPIASWYHNTFDAMLRQHELETQHIHFNGATFITLSALLLVLLFPKILAITAFSLVAVSDTLAALVGKKFGTHRIGEKSIEGSAAFLISALVIIAIIPGLDPVAGIVMAVTATLIEALSLRIGKFKIDDNLTIPLTSALAGYLFYLILQPGDIPALSFCP</sequence>
<reference evidence="2" key="1">
    <citation type="submission" date="2008-06" db="EMBL/GenBank/DDBJ databases">
        <title>Complete sequence of chromosome of Prosthecochloris aestuarii DSM 271.</title>
        <authorList>
            <consortium name="US DOE Joint Genome Institute"/>
            <person name="Lucas S."/>
            <person name="Copeland A."/>
            <person name="Lapidus A."/>
            <person name="Glavina del Rio T."/>
            <person name="Dalin E."/>
            <person name="Tice H."/>
            <person name="Bruce D."/>
            <person name="Goodwin L."/>
            <person name="Pitluck S."/>
            <person name="Schmutz J."/>
            <person name="Larimer F."/>
            <person name="Land M."/>
            <person name="Hauser L."/>
            <person name="Kyrpides N."/>
            <person name="Anderson I."/>
            <person name="Liu Z."/>
            <person name="Li T."/>
            <person name="Zhao F."/>
            <person name="Overmann J."/>
            <person name="Bryant D.A."/>
            <person name="Richardson P."/>
        </authorList>
    </citation>
    <scope>NUCLEOTIDE SEQUENCE [LARGE SCALE GENOMIC DNA]</scope>
    <source>
        <strain evidence="2">DSM 271</strain>
    </source>
</reference>
<keyword evidence="1" id="KW-0472">Membrane</keyword>
<dbReference type="STRING" id="290512.Paes_0453"/>
<feature type="transmembrane region" description="Helical" evidence="1">
    <location>
        <begin position="142"/>
        <end position="160"/>
    </location>
</feature>
<keyword evidence="2" id="KW-0548">Nucleotidyltransferase</keyword>
<dbReference type="PANTHER" id="PTHR31303">
    <property type="entry name" value="CTP-DEPENDENT DIACYLGLYCEROL KINASE 1"/>
    <property type="match status" value="1"/>
</dbReference>
<accession>B4S511</accession>
<keyword evidence="2" id="KW-0808">Transferase</keyword>
<evidence type="ECO:0000256" key="1">
    <source>
        <dbReference type="SAM" id="Phobius"/>
    </source>
</evidence>
<dbReference type="KEGG" id="paa:Paes_0453"/>
<protein>
    <submittedName>
        <fullName evidence="2">Phosphatidate cytidylyltransferase</fullName>
    </submittedName>
</protein>
<dbReference type="eggNOG" id="COG0170">
    <property type="taxonomic scope" value="Bacteria"/>
</dbReference>
<dbReference type="HOGENOM" id="CLU_031477_4_1_10"/>
<dbReference type="GO" id="GO:0016779">
    <property type="term" value="F:nucleotidyltransferase activity"/>
    <property type="evidence" value="ECO:0007669"/>
    <property type="project" value="UniProtKB-KW"/>
</dbReference>
<evidence type="ECO:0000313" key="2">
    <source>
        <dbReference type="EMBL" id="ACF45509.1"/>
    </source>
</evidence>
<name>B4S511_PROA2</name>
<gene>
    <name evidence="2" type="ordered locus">Paes_0453</name>
</gene>
<dbReference type="PANTHER" id="PTHR31303:SF1">
    <property type="entry name" value="CTP-DEPENDENT DIACYLGLYCEROL KINASE 1"/>
    <property type="match status" value="1"/>
</dbReference>